<dbReference type="PANTHER" id="PTHR45931:SF3">
    <property type="entry name" value="RING ZINC FINGER-CONTAINING PROTEIN"/>
    <property type="match status" value="1"/>
</dbReference>
<evidence type="ECO:0000256" key="2">
    <source>
        <dbReference type="ARBA" id="ARBA00022771"/>
    </source>
</evidence>
<dbReference type="InterPro" id="IPR001841">
    <property type="entry name" value="Znf_RING"/>
</dbReference>
<dbReference type="GO" id="GO:0008270">
    <property type="term" value="F:zinc ion binding"/>
    <property type="evidence" value="ECO:0007669"/>
    <property type="project" value="UniProtKB-KW"/>
</dbReference>
<dbReference type="AlphaFoldDB" id="A0A0D6R7V5"/>
<feature type="region of interest" description="Disordered" evidence="5">
    <location>
        <begin position="35"/>
        <end position="108"/>
    </location>
</feature>
<feature type="compositionally biased region" description="Polar residues" evidence="5">
    <location>
        <begin position="90"/>
        <end position="105"/>
    </location>
</feature>
<protein>
    <recommendedName>
        <fullName evidence="6">RING-type domain-containing protein</fullName>
    </recommendedName>
</protein>
<dbReference type="InterPro" id="IPR013083">
    <property type="entry name" value="Znf_RING/FYVE/PHD"/>
</dbReference>
<feature type="compositionally biased region" description="Polar residues" evidence="5">
    <location>
        <begin position="61"/>
        <end position="70"/>
    </location>
</feature>
<evidence type="ECO:0000256" key="3">
    <source>
        <dbReference type="ARBA" id="ARBA00022833"/>
    </source>
</evidence>
<keyword evidence="1" id="KW-0479">Metal-binding</keyword>
<dbReference type="Pfam" id="PF13639">
    <property type="entry name" value="zf-RING_2"/>
    <property type="match status" value="1"/>
</dbReference>
<dbReference type="GO" id="GO:0061630">
    <property type="term" value="F:ubiquitin protein ligase activity"/>
    <property type="evidence" value="ECO:0007669"/>
    <property type="project" value="TreeGrafter"/>
</dbReference>
<dbReference type="PROSITE" id="PS50089">
    <property type="entry name" value="ZF_RING_2"/>
    <property type="match status" value="1"/>
</dbReference>
<evidence type="ECO:0000313" key="7">
    <source>
        <dbReference type="EMBL" id="JAG97965.1"/>
    </source>
</evidence>
<feature type="compositionally biased region" description="Basic and acidic residues" evidence="5">
    <location>
        <begin position="45"/>
        <end position="60"/>
    </location>
</feature>
<proteinExistence type="predicted"/>
<keyword evidence="2 4" id="KW-0863">Zinc-finger</keyword>
<evidence type="ECO:0000256" key="5">
    <source>
        <dbReference type="SAM" id="MobiDB-lite"/>
    </source>
</evidence>
<dbReference type="SUPFAM" id="SSF57850">
    <property type="entry name" value="RING/U-box"/>
    <property type="match status" value="1"/>
</dbReference>
<evidence type="ECO:0000259" key="6">
    <source>
        <dbReference type="PROSITE" id="PS50089"/>
    </source>
</evidence>
<dbReference type="SMART" id="SM00184">
    <property type="entry name" value="RING"/>
    <property type="match status" value="1"/>
</dbReference>
<dbReference type="GO" id="GO:0005634">
    <property type="term" value="C:nucleus"/>
    <property type="evidence" value="ECO:0007669"/>
    <property type="project" value="TreeGrafter"/>
</dbReference>
<reference evidence="7" key="1">
    <citation type="submission" date="2015-03" db="EMBL/GenBank/DDBJ databases">
        <title>A transcriptome of Araucaria cunninghamii, an australian fine timber species.</title>
        <authorList>
            <person name="Jing Yi C.J.Y."/>
            <person name="Yin San L.Y.S."/>
            <person name="Abdul Karim S.S."/>
            <person name="Wan Azmi N.N."/>
            <person name="Hercus R.R."/>
            <person name="Croft L.L."/>
        </authorList>
    </citation>
    <scope>NUCLEOTIDE SEQUENCE</scope>
    <source>
        <strain evidence="7">MI0301</strain>
        <tissue evidence="7">Leaf</tissue>
    </source>
</reference>
<dbReference type="InterPro" id="IPR051834">
    <property type="entry name" value="RING_finger_E3_ligase"/>
</dbReference>
<organism evidence="7">
    <name type="scientific">Araucaria cunninghamii</name>
    <name type="common">Hoop pine</name>
    <name type="synonym">Moreton Bay pine</name>
    <dbReference type="NCBI Taxonomy" id="56994"/>
    <lineage>
        <taxon>Eukaryota</taxon>
        <taxon>Viridiplantae</taxon>
        <taxon>Streptophyta</taxon>
        <taxon>Embryophyta</taxon>
        <taxon>Tracheophyta</taxon>
        <taxon>Spermatophyta</taxon>
        <taxon>Pinopsida</taxon>
        <taxon>Pinidae</taxon>
        <taxon>Conifers II</taxon>
        <taxon>Araucariales</taxon>
        <taxon>Araucariaceae</taxon>
        <taxon>Araucaria</taxon>
    </lineage>
</organism>
<evidence type="ECO:0000256" key="4">
    <source>
        <dbReference type="PROSITE-ProRule" id="PRU00175"/>
    </source>
</evidence>
<sequence>MVISLEYGRLRHSNSGYNSFHDIGSSRRQRSRALISSSALEEAADERPDGVNRSRMDSRSSEMVYNSSESRPARREVKSRHHRPPPPPTVSRNYEPSRVHGNSSHGCLANHLERPHIADGQLPISEQIQRLSSESSTDISSHRNNVQQRMLGTYLEQGIKNNSLHEVAMHARERLHERFRAASLLNNRMRRTTSTALRGVNHALSEEYVSLSGTDWETDVRNGPASRTGESQEFLQRELSSRSGLRPLALTRPAISSLQREVYVPMSAKNKESGDANFALEQEECPICLELFFAGEQMIKLTCFHRFHIACLTPWLTIHRECPCCRLDILQNQ</sequence>
<dbReference type="EMBL" id="GCKF01029810">
    <property type="protein sequence ID" value="JAG97965.1"/>
    <property type="molecule type" value="Transcribed_RNA"/>
</dbReference>
<name>A0A0D6R7V5_ARACU</name>
<evidence type="ECO:0000256" key="1">
    <source>
        <dbReference type="ARBA" id="ARBA00022723"/>
    </source>
</evidence>
<accession>A0A0D6R7V5</accession>
<dbReference type="PANTHER" id="PTHR45931">
    <property type="entry name" value="SI:CH211-59O9.10"/>
    <property type="match status" value="1"/>
</dbReference>
<dbReference type="Gene3D" id="3.30.40.10">
    <property type="entry name" value="Zinc/RING finger domain, C3HC4 (zinc finger)"/>
    <property type="match status" value="1"/>
</dbReference>
<dbReference type="GO" id="GO:0006511">
    <property type="term" value="P:ubiquitin-dependent protein catabolic process"/>
    <property type="evidence" value="ECO:0007669"/>
    <property type="project" value="TreeGrafter"/>
</dbReference>
<keyword evidence="3" id="KW-0862">Zinc</keyword>
<dbReference type="CDD" id="cd16454">
    <property type="entry name" value="RING-H2_PA-TM-RING"/>
    <property type="match status" value="1"/>
</dbReference>
<feature type="domain" description="RING-type" evidence="6">
    <location>
        <begin position="285"/>
        <end position="326"/>
    </location>
</feature>